<organism evidence="6 7">
    <name type="scientific">Pseudoclavibacter chungangensis</name>
    <dbReference type="NCBI Taxonomy" id="587635"/>
    <lineage>
        <taxon>Bacteria</taxon>
        <taxon>Bacillati</taxon>
        <taxon>Actinomycetota</taxon>
        <taxon>Actinomycetes</taxon>
        <taxon>Micrococcales</taxon>
        <taxon>Microbacteriaceae</taxon>
        <taxon>Pseudoclavibacter</taxon>
    </lineage>
</organism>
<keyword evidence="7" id="KW-1185">Reference proteome</keyword>
<keyword evidence="1" id="KW-0813">Transport</keyword>
<gene>
    <name evidence="6" type="ORF">F8O01_16095</name>
</gene>
<evidence type="ECO:0000256" key="1">
    <source>
        <dbReference type="ARBA" id="ARBA00022448"/>
    </source>
</evidence>
<protein>
    <submittedName>
        <fullName evidence="6">Sugar ABC transporter ATP-binding protein</fullName>
    </submittedName>
</protein>
<evidence type="ECO:0000256" key="2">
    <source>
        <dbReference type="ARBA" id="ARBA00022737"/>
    </source>
</evidence>
<evidence type="ECO:0000313" key="6">
    <source>
        <dbReference type="EMBL" id="KAB1652849.1"/>
    </source>
</evidence>
<dbReference type="InterPro" id="IPR050107">
    <property type="entry name" value="ABC_carbohydrate_import_ATPase"/>
</dbReference>
<dbReference type="Pfam" id="PF00005">
    <property type="entry name" value="ABC_tran"/>
    <property type="match status" value="2"/>
</dbReference>
<dbReference type="PANTHER" id="PTHR43790">
    <property type="entry name" value="CARBOHYDRATE TRANSPORT ATP-BINDING PROTEIN MG119-RELATED"/>
    <property type="match status" value="1"/>
</dbReference>
<keyword evidence="3" id="KW-0547">Nucleotide-binding</keyword>
<evidence type="ECO:0000256" key="3">
    <source>
        <dbReference type="ARBA" id="ARBA00022741"/>
    </source>
</evidence>
<dbReference type="CDD" id="cd03216">
    <property type="entry name" value="ABC_Carb_Monos_I"/>
    <property type="match status" value="1"/>
</dbReference>
<feature type="domain" description="ABC transporter" evidence="5">
    <location>
        <begin position="8"/>
        <end position="243"/>
    </location>
</feature>
<dbReference type="GO" id="GO:0016887">
    <property type="term" value="F:ATP hydrolysis activity"/>
    <property type="evidence" value="ECO:0007669"/>
    <property type="project" value="InterPro"/>
</dbReference>
<accession>A0A7J5BPQ0</accession>
<sequence>MSDPDDGLRLTDVSKRFGATRALVAADLHLAPGEIHTLLGENGSGKSTLVKIIGGVHRPDGGTFTLGAQRLDLRTPRAASGNRIAVVFQEVLTAASQSVLENIWLGSDGVFARRTSRRDQRRIAAETLGRLVDGIDLDEPAGQLSLSDRQAVCIVRALVRAPRVLVLDESTAALDVLTRDRLFTEMRRLAAEGVSVLFISHRMDEVQEISDRVTVLRSGRSVSTLVRPELTIERLVADMTGTSGQFERGERSRALGNVMLRATGVRLADSGAPIDFEVRAGELVGVAGLEGHGQDAFLRRLSGLTSGVGTVTRVLSPDIDVRSGNGAKLGVAYLPRERRGESLFEPMSIRENFALPTLRQDLRGPLLSRKRMSQRFDEVVKAMSIRLGTADDPISSLSGGSQQKVMLARWLATDPKVLLLNDPTRGVDIMTKREIYATLEKLCADGMSVVMLSSEVDELVELVDRVLVFRDQAVFAEIPRKSLTTEAVVAAYFGQETGAAA</sequence>
<dbReference type="Gene3D" id="3.40.50.300">
    <property type="entry name" value="P-loop containing nucleotide triphosphate hydrolases"/>
    <property type="match status" value="2"/>
</dbReference>
<evidence type="ECO:0000256" key="4">
    <source>
        <dbReference type="ARBA" id="ARBA00022840"/>
    </source>
</evidence>
<reference evidence="6 7" key="1">
    <citation type="submission" date="2019-09" db="EMBL/GenBank/DDBJ databases">
        <title>Phylogeny of genus Pseudoclavibacter and closely related genus.</title>
        <authorList>
            <person name="Li Y."/>
        </authorList>
    </citation>
    <scope>NUCLEOTIDE SEQUENCE [LARGE SCALE GENOMIC DNA]</scope>
    <source>
        <strain evidence="6 7">DSM 23821</strain>
    </source>
</reference>
<dbReference type="CDD" id="cd03215">
    <property type="entry name" value="ABC_Carb_Monos_II"/>
    <property type="match status" value="1"/>
</dbReference>
<dbReference type="PANTHER" id="PTHR43790:SF9">
    <property type="entry name" value="GALACTOFURANOSE TRANSPORTER ATP-BINDING PROTEIN YTFR"/>
    <property type="match status" value="1"/>
</dbReference>
<evidence type="ECO:0000313" key="7">
    <source>
        <dbReference type="Proteomes" id="UP000467240"/>
    </source>
</evidence>
<dbReference type="InterPro" id="IPR003439">
    <property type="entry name" value="ABC_transporter-like_ATP-bd"/>
</dbReference>
<evidence type="ECO:0000259" key="5">
    <source>
        <dbReference type="PROSITE" id="PS50893"/>
    </source>
</evidence>
<dbReference type="OrthoDB" id="39350at2"/>
<keyword evidence="4 6" id="KW-0067">ATP-binding</keyword>
<dbReference type="EMBL" id="WBJZ01000027">
    <property type="protein sequence ID" value="KAB1652849.1"/>
    <property type="molecule type" value="Genomic_DNA"/>
</dbReference>
<feature type="domain" description="ABC transporter" evidence="5">
    <location>
        <begin position="253"/>
        <end position="496"/>
    </location>
</feature>
<dbReference type="SUPFAM" id="SSF52540">
    <property type="entry name" value="P-loop containing nucleoside triphosphate hydrolases"/>
    <property type="match status" value="2"/>
</dbReference>
<dbReference type="RefSeq" id="WP_158041933.1">
    <property type="nucleotide sequence ID" value="NZ_JACCFV010000001.1"/>
</dbReference>
<keyword evidence="2" id="KW-0677">Repeat</keyword>
<dbReference type="PROSITE" id="PS50893">
    <property type="entry name" value="ABC_TRANSPORTER_2"/>
    <property type="match status" value="2"/>
</dbReference>
<comment type="caution">
    <text evidence="6">The sequence shown here is derived from an EMBL/GenBank/DDBJ whole genome shotgun (WGS) entry which is preliminary data.</text>
</comment>
<proteinExistence type="predicted"/>
<dbReference type="SMART" id="SM00382">
    <property type="entry name" value="AAA"/>
    <property type="match status" value="2"/>
</dbReference>
<dbReference type="Proteomes" id="UP000467240">
    <property type="component" value="Unassembled WGS sequence"/>
</dbReference>
<dbReference type="AlphaFoldDB" id="A0A7J5BPQ0"/>
<name>A0A7J5BPQ0_9MICO</name>
<dbReference type="InterPro" id="IPR003593">
    <property type="entry name" value="AAA+_ATPase"/>
</dbReference>
<dbReference type="InterPro" id="IPR027417">
    <property type="entry name" value="P-loop_NTPase"/>
</dbReference>
<dbReference type="GO" id="GO:0005524">
    <property type="term" value="F:ATP binding"/>
    <property type="evidence" value="ECO:0007669"/>
    <property type="project" value="UniProtKB-KW"/>
</dbReference>